<dbReference type="InterPro" id="IPR015942">
    <property type="entry name" value="Asp/Glu/hydantoin_racemase"/>
</dbReference>
<accession>A0ABT3QW51</accession>
<dbReference type="Proteomes" id="UP001300261">
    <property type="component" value="Unassembled WGS sequence"/>
</dbReference>
<dbReference type="Pfam" id="PF01177">
    <property type="entry name" value="Asp_Glu_race"/>
    <property type="match status" value="1"/>
</dbReference>
<evidence type="ECO:0000313" key="1">
    <source>
        <dbReference type="EMBL" id="MCX2721154.1"/>
    </source>
</evidence>
<dbReference type="EMBL" id="JAPEVI010000001">
    <property type="protein sequence ID" value="MCX2721154.1"/>
    <property type="molecule type" value="Genomic_DNA"/>
</dbReference>
<gene>
    <name evidence="1" type="ORF">ON753_01845</name>
</gene>
<dbReference type="Gene3D" id="3.40.50.1860">
    <property type="match status" value="2"/>
</dbReference>
<reference evidence="1 2" key="1">
    <citation type="journal article" date="2016" name="Int. J. Syst. Evol. Microbiol.">
        <title>Labrenzia salina sp. nov., isolated from the rhizosphere of the halophyte Arthrocnemum macrostachyum.</title>
        <authorList>
            <person name="Camacho M."/>
            <person name="Redondo-Gomez S."/>
            <person name="Rodriguez-Llorente I."/>
            <person name="Rohde M."/>
            <person name="Sproer C."/>
            <person name="Schumann P."/>
            <person name="Klenk H.P."/>
            <person name="Montero-Calasanz M.D.C."/>
        </authorList>
    </citation>
    <scope>NUCLEOTIDE SEQUENCE [LARGE SCALE GENOMIC DNA]</scope>
    <source>
        <strain evidence="1 2">DSM 29163</strain>
    </source>
</reference>
<name>A0ABT3QW51_9HYPH</name>
<sequence length="228" mass="23617">MNVPSPGHSRRIALIHTVPGLIATLDALLATEMPDWTQFNILDESLLKNTIREGVLSHDTKRRLVGYVWSAVDGGADAIVVTCSSLGAAVEAARPFCPVPLFRIDQGVAEDAVARGTRIGVLATLATTLNPTTALIDAVSARNGRTGQETVSRVCEGAFDLLAAGDVAGHDAAVAAAIAELAADVDVIVLAQASMARAIEGPSGAGITCPVLTSPKLGIRHIRDALTR</sequence>
<dbReference type="InterPro" id="IPR001920">
    <property type="entry name" value="Asp/Glu_race"/>
</dbReference>
<evidence type="ECO:0000313" key="2">
    <source>
        <dbReference type="Proteomes" id="UP001300261"/>
    </source>
</evidence>
<organism evidence="1 2">
    <name type="scientific">Roseibium salinum</name>
    <dbReference type="NCBI Taxonomy" id="1604349"/>
    <lineage>
        <taxon>Bacteria</taxon>
        <taxon>Pseudomonadati</taxon>
        <taxon>Pseudomonadota</taxon>
        <taxon>Alphaproteobacteria</taxon>
        <taxon>Hyphomicrobiales</taxon>
        <taxon>Stappiaceae</taxon>
        <taxon>Roseibium</taxon>
    </lineage>
</organism>
<proteinExistence type="predicted"/>
<protein>
    <submittedName>
        <fullName evidence="1">Aspartate/glutamate racemase family protein</fullName>
    </submittedName>
</protein>
<comment type="caution">
    <text evidence="1">The sequence shown here is derived from an EMBL/GenBank/DDBJ whole genome shotgun (WGS) entry which is preliminary data.</text>
</comment>
<keyword evidence="2" id="KW-1185">Reference proteome</keyword>
<dbReference type="RefSeq" id="WP_265960850.1">
    <property type="nucleotide sequence ID" value="NZ_JAPEVI010000001.1"/>
</dbReference>